<accession>A0A379MTE3</accession>
<evidence type="ECO:0000256" key="1">
    <source>
        <dbReference type="SAM" id="SignalP"/>
    </source>
</evidence>
<sequence>MIKKIRTISLAVLAAGMVCFVSEAAAKAPKMKHVVMIGSDGFSAEVIVKNPGKFPNLERMMKDGSYTMEARTVLPSSSAINWATLLMGAGSEMHGFTEWGSKTPEVEPIYVNKYGLFPGIFGEVRQQMPDAVTGVVYSWNGIGYLFEKEAVDLDKPTHDDDDAATQAFCDFLKEKQPTLAFIHLAQPDGTGHGIGWMTPEYIEACEKIDSLVGVIYDCVQQNMDPKSTAVIFTSDHGGKGTGHGGKTMVEMQSPYIIVGKGIPAGHKIERIVMKYDNAPTIADMLRIEAPEQWYGKSILR</sequence>
<feature type="signal peptide" evidence="1">
    <location>
        <begin position="1"/>
        <end position="24"/>
    </location>
</feature>
<dbReference type="SUPFAM" id="SSF53649">
    <property type="entry name" value="Alkaline phosphatase-like"/>
    <property type="match status" value="1"/>
</dbReference>
<dbReference type="Proteomes" id="UP000255233">
    <property type="component" value="Unassembled WGS sequence"/>
</dbReference>
<dbReference type="PANTHER" id="PTHR10151">
    <property type="entry name" value="ECTONUCLEOTIDE PYROPHOSPHATASE/PHOSPHODIESTERASE"/>
    <property type="match status" value="1"/>
</dbReference>
<dbReference type="PANTHER" id="PTHR10151:SF120">
    <property type="entry name" value="BIS(5'-ADENOSYL)-TRIPHOSPHATASE"/>
    <property type="match status" value="1"/>
</dbReference>
<evidence type="ECO:0000313" key="3">
    <source>
        <dbReference type="Proteomes" id="UP000255233"/>
    </source>
</evidence>
<dbReference type="InterPro" id="IPR002591">
    <property type="entry name" value="Phosphodiest/P_Trfase"/>
</dbReference>
<dbReference type="RefSeq" id="WP_211224114.1">
    <property type="nucleotide sequence ID" value="NZ_CALVFX010000009.1"/>
</dbReference>
<organism evidence="2 3">
    <name type="scientific">Rikenella microfusus</name>
    <dbReference type="NCBI Taxonomy" id="28139"/>
    <lineage>
        <taxon>Bacteria</taxon>
        <taxon>Pseudomonadati</taxon>
        <taxon>Bacteroidota</taxon>
        <taxon>Bacteroidia</taxon>
        <taxon>Bacteroidales</taxon>
        <taxon>Rikenellaceae</taxon>
        <taxon>Rikenella</taxon>
    </lineage>
</organism>
<dbReference type="AlphaFoldDB" id="A0A379MTE3"/>
<dbReference type="InterPro" id="IPR017850">
    <property type="entry name" value="Alkaline_phosphatase_core_sf"/>
</dbReference>
<protein>
    <submittedName>
        <fullName evidence="2">Arylsulfatase</fullName>
    </submittedName>
</protein>
<dbReference type="STRING" id="880526.GCA_000427365_02328"/>
<keyword evidence="1" id="KW-0732">Signal</keyword>
<evidence type="ECO:0000313" key="2">
    <source>
        <dbReference type="EMBL" id="SUE34107.1"/>
    </source>
</evidence>
<feature type="chain" id="PRO_5016607532" evidence="1">
    <location>
        <begin position="25"/>
        <end position="300"/>
    </location>
</feature>
<dbReference type="Gene3D" id="3.40.720.10">
    <property type="entry name" value="Alkaline Phosphatase, subunit A"/>
    <property type="match status" value="1"/>
</dbReference>
<proteinExistence type="predicted"/>
<dbReference type="CDD" id="cd00016">
    <property type="entry name" value="ALP_like"/>
    <property type="match status" value="1"/>
</dbReference>
<dbReference type="EMBL" id="UGVL01000001">
    <property type="protein sequence ID" value="SUE34107.1"/>
    <property type="molecule type" value="Genomic_DNA"/>
</dbReference>
<gene>
    <name evidence="2" type="ORF">NCTC11190_01324</name>
</gene>
<dbReference type="GO" id="GO:0016787">
    <property type="term" value="F:hydrolase activity"/>
    <property type="evidence" value="ECO:0007669"/>
    <property type="project" value="UniProtKB-ARBA"/>
</dbReference>
<name>A0A379MTE3_9BACT</name>
<keyword evidence="3" id="KW-1185">Reference proteome</keyword>
<reference evidence="2 3" key="1">
    <citation type="submission" date="2018-06" db="EMBL/GenBank/DDBJ databases">
        <authorList>
            <consortium name="Pathogen Informatics"/>
            <person name="Doyle S."/>
        </authorList>
    </citation>
    <scope>NUCLEOTIDE SEQUENCE [LARGE SCALE GENOMIC DNA]</scope>
    <source>
        <strain evidence="2 3">NCTC11190</strain>
    </source>
</reference>
<dbReference type="Pfam" id="PF01663">
    <property type="entry name" value="Phosphodiest"/>
    <property type="match status" value="1"/>
</dbReference>